<protein>
    <submittedName>
        <fullName evidence="3">Oxidoreductase</fullName>
    </submittedName>
</protein>
<dbReference type="EMBL" id="JBHMDY010000004">
    <property type="protein sequence ID" value="MFB9260086.1"/>
    <property type="molecule type" value="Genomic_DNA"/>
</dbReference>
<dbReference type="PROSITE" id="PS51257">
    <property type="entry name" value="PROKAR_LIPOPROTEIN"/>
    <property type="match status" value="1"/>
</dbReference>
<feature type="chain" id="PRO_5045768999" evidence="2">
    <location>
        <begin position="21"/>
        <end position="341"/>
    </location>
</feature>
<evidence type="ECO:0000313" key="4">
    <source>
        <dbReference type="Proteomes" id="UP001589700"/>
    </source>
</evidence>
<keyword evidence="2" id="KW-0732">Signal</keyword>
<evidence type="ECO:0000256" key="1">
    <source>
        <dbReference type="SAM" id="MobiDB-lite"/>
    </source>
</evidence>
<dbReference type="RefSeq" id="WP_182631022.1">
    <property type="nucleotide sequence ID" value="NZ_JAALDM010000023.1"/>
</dbReference>
<proteinExistence type="predicted"/>
<name>A0ABV5JQR4_9ACTN</name>
<feature type="compositionally biased region" description="Pro residues" evidence="1">
    <location>
        <begin position="29"/>
        <end position="53"/>
    </location>
</feature>
<dbReference type="SUPFAM" id="SSF50952">
    <property type="entry name" value="Soluble quinoprotein glucose dehydrogenase"/>
    <property type="match status" value="1"/>
</dbReference>
<feature type="region of interest" description="Disordered" evidence="1">
    <location>
        <begin position="23"/>
        <end position="73"/>
    </location>
</feature>
<accession>A0ABV5JQR4</accession>
<gene>
    <name evidence="3" type="ORF">ACFFVD_09740</name>
</gene>
<organism evidence="3 4">
    <name type="scientific">Dietzia aerolata</name>
    <dbReference type="NCBI Taxonomy" id="595984"/>
    <lineage>
        <taxon>Bacteria</taxon>
        <taxon>Bacillati</taxon>
        <taxon>Actinomycetota</taxon>
        <taxon>Actinomycetes</taxon>
        <taxon>Mycobacteriales</taxon>
        <taxon>Dietziaceae</taxon>
        <taxon>Dietzia</taxon>
    </lineage>
</organism>
<feature type="region of interest" description="Disordered" evidence="1">
    <location>
        <begin position="317"/>
        <end position="341"/>
    </location>
</feature>
<keyword evidence="4" id="KW-1185">Reference proteome</keyword>
<evidence type="ECO:0000313" key="3">
    <source>
        <dbReference type="EMBL" id="MFB9260086.1"/>
    </source>
</evidence>
<evidence type="ECO:0000256" key="2">
    <source>
        <dbReference type="SAM" id="SignalP"/>
    </source>
</evidence>
<feature type="signal peptide" evidence="2">
    <location>
        <begin position="1"/>
        <end position="20"/>
    </location>
</feature>
<comment type="caution">
    <text evidence="3">The sequence shown here is derived from an EMBL/GenBank/DDBJ whole genome shotgun (WGS) entry which is preliminary data.</text>
</comment>
<dbReference type="InterPro" id="IPR011041">
    <property type="entry name" value="Quinoprot_gluc/sorb_DH_b-prop"/>
</dbReference>
<reference evidence="3 4" key="1">
    <citation type="submission" date="2024-09" db="EMBL/GenBank/DDBJ databases">
        <authorList>
            <person name="Sun Q."/>
            <person name="Mori K."/>
        </authorList>
    </citation>
    <scope>NUCLEOTIDE SEQUENCE [LARGE SCALE GENOMIC DNA]</scope>
    <source>
        <strain evidence="3 4">CCM 7659</strain>
    </source>
</reference>
<dbReference type="Proteomes" id="UP001589700">
    <property type="component" value="Unassembled WGS sequence"/>
</dbReference>
<sequence length="341" mass="34747">MRSISLLLALVLVVSGCARFDDRLDDPFTPAPGPGQGAPPPSPPPSSQMPPPTSGSQSPAPEPETGPCVDPDPAVIATCLEPAVSVASIGDKALVAESTGGIKIVAPETEPEEFGRVDPRGGRVAAVTPSPDYAEDRLVYLLVVGDGPTRVERLARGDTPRTVAELPPAESGGLAFVDKVLTVAAGDELVRFPGFTGIGRAENPEVLATGLGRVTAVCTHADEVFLSTVSDRGAALRTPDRVVWTWPDQRQAGGCAAAEGTLSIALPNAERVDTVQTSGGAATGQPEPLAEGEYGRLTGLTAIGDGILLAGTTNKMGGTPVPTDDRAVILPQSGGGGDARM</sequence>